<feature type="signal peptide" evidence="2">
    <location>
        <begin position="1"/>
        <end position="22"/>
    </location>
</feature>
<dbReference type="NCBIfam" id="TIGR03370">
    <property type="entry name" value="VPLPA-CTERM"/>
    <property type="match status" value="1"/>
</dbReference>
<reference evidence="3 4" key="1">
    <citation type="submission" date="2017-05" db="EMBL/GenBank/DDBJ databases">
        <authorList>
            <person name="Song R."/>
            <person name="Chenine A.L."/>
            <person name="Ruprecht R.M."/>
        </authorList>
    </citation>
    <scope>NUCLEOTIDE SEQUENCE [LARGE SCALE GENOMIC DNA]</scope>
    <source>
        <strain evidence="3 4">CECT 8899</strain>
    </source>
</reference>
<keyword evidence="1" id="KW-0812">Transmembrane</keyword>
<keyword evidence="2" id="KW-0732">Signal</keyword>
<dbReference type="EMBL" id="FXZK01000008">
    <property type="protein sequence ID" value="SMY09292.1"/>
    <property type="molecule type" value="Genomic_DNA"/>
</dbReference>
<organism evidence="3 4">
    <name type="scientific">Flavimaricola marinus</name>
    <dbReference type="NCBI Taxonomy" id="1819565"/>
    <lineage>
        <taxon>Bacteria</taxon>
        <taxon>Pseudomonadati</taxon>
        <taxon>Pseudomonadota</taxon>
        <taxon>Alphaproteobacteria</taxon>
        <taxon>Rhodobacterales</taxon>
        <taxon>Paracoccaceae</taxon>
        <taxon>Flavimaricola</taxon>
    </lineage>
</organism>
<keyword evidence="4" id="KW-1185">Reference proteome</keyword>
<dbReference type="Proteomes" id="UP000201613">
    <property type="component" value="Unassembled WGS sequence"/>
</dbReference>
<sequence length="177" mass="18026">MNSFKYALAGAALALAPITAHAATITSGDSGTNYDLLADSYSFDEDFGVGTAGGTLTYTFTNNDASTAAVTFFGFSVEQNLAAFTDGVELDFGTFSADVAEGESMGANTNFFVAAGDTVTLTITYGTVFDLPPSFPSDAANIDFSIQAALVPIPAAGLLLLTALGAAGAMRRRKAAA</sequence>
<feature type="chain" id="PRO_5013167331" description="VPLPA-CTERM protein sorting domain-containing protein" evidence="2">
    <location>
        <begin position="23"/>
        <end position="177"/>
    </location>
</feature>
<gene>
    <name evidence="3" type="ORF">LOM8899_03457</name>
</gene>
<accession>A0A238LI54</accession>
<feature type="transmembrane region" description="Helical" evidence="1">
    <location>
        <begin position="149"/>
        <end position="170"/>
    </location>
</feature>
<evidence type="ECO:0000256" key="2">
    <source>
        <dbReference type="SAM" id="SignalP"/>
    </source>
</evidence>
<evidence type="ECO:0008006" key="5">
    <source>
        <dbReference type="Google" id="ProtNLM"/>
    </source>
</evidence>
<dbReference type="RefSeq" id="WP_168770586.1">
    <property type="nucleotide sequence ID" value="NZ_FXZK01000008.1"/>
</dbReference>
<evidence type="ECO:0000256" key="1">
    <source>
        <dbReference type="SAM" id="Phobius"/>
    </source>
</evidence>
<keyword evidence="1" id="KW-1133">Transmembrane helix</keyword>
<dbReference type="InterPro" id="IPR022472">
    <property type="entry name" value="VPLPA-CTERM"/>
</dbReference>
<protein>
    <recommendedName>
        <fullName evidence="5">VPLPA-CTERM protein sorting domain-containing protein</fullName>
    </recommendedName>
</protein>
<name>A0A238LI54_9RHOB</name>
<evidence type="ECO:0000313" key="3">
    <source>
        <dbReference type="EMBL" id="SMY09292.1"/>
    </source>
</evidence>
<evidence type="ECO:0000313" key="4">
    <source>
        <dbReference type="Proteomes" id="UP000201613"/>
    </source>
</evidence>
<proteinExistence type="predicted"/>
<keyword evidence="1" id="KW-0472">Membrane</keyword>
<dbReference type="AlphaFoldDB" id="A0A238LI54"/>